<name>A0A3T0D647_9FIRM</name>
<dbReference type="InterPro" id="IPR025427">
    <property type="entry name" value="DUF4160"/>
</dbReference>
<sequence length="86" mass="10220">MLEICIFYGIRITMYYDDHNPPHFHATFAGFEAEIDILNTRVIKGFLPKRQLKLVLAWAEIHKDELMQNWELAKDHKPLMRINPLV</sequence>
<dbReference type="EMBL" id="CP034791">
    <property type="protein sequence ID" value="AZT90561.1"/>
    <property type="molecule type" value="Genomic_DNA"/>
</dbReference>
<evidence type="ECO:0000313" key="1">
    <source>
        <dbReference type="EMBL" id="AZT90561.1"/>
    </source>
</evidence>
<dbReference type="Pfam" id="PF13711">
    <property type="entry name" value="DUF4160"/>
    <property type="match status" value="1"/>
</dbReference>
<dbReference type="Proteomes" id="UP000282930">
    <property type="component" value="Chromosome"/>
</dbReference>
<keyword evidence="2" id="KW-1185">Reference proteome</keyword>
<dbReference type="KEGG" id="ccha:ELD05_07815"/>
<dbReference type="RefSeq" id="WP_127351983.1">
    <property type="nucleotide sequence ID" value="NZ_CP034791.1"/>
</dbReference>
<proteinExistence type="predicted"/>
<evidence type="ECO:0000313" key="2">
    <source>
        <dbReference type="Proteomes" id="UP000282930"/>
    </source>
</evidence>
<reference evidence="1 2" key="1">
    <citation type="submission" date="2018-12" db="EMBL/GenBank/DDBJ databases">
        <title>Genome sequence from the cellulolytic species, Caldicellulosiruptor changbaiensis.</title>
        <authorList>
            <person name="Blumer-Schuette S.E."/>
            <person name="Mendoza C."/>
        </authorList>
    </citation>
    <scope>NUCLEOTIDE SEQUENCE [LARGE SCALE GENOMIC DNA]</scope>
    <source>
        <strain evidence="1 2">CBS-Z</strain>
    </source>
</reference>
<organism evidence="1 2">
    <name type="scientific">Caldicellulosiruptor changbaiensis</name>
    <dbReference type="NCBI Taxonomy" id="1222016"/>
    <lineage>
        <taxon>Bacteria</taxon>
        <taxon>Bacillati</taxon>
        <taxon>Bacillota</taxon>
        <taxon>Bacillota incertae sedis</taxon>
        <taxon>Caldicellulosiruptorales</taxon>
        <taxon>Caldicellulosiruptoraceae</taxon>
        <taxon>Caldicellulosiruptor</taxon>
    </lineage>
</organism>
<accession>A0A3T0D647</accession>
<dbReference type="AlphaFoldDB" id="A0A3T0D647"/>
<protein>
    <submittedName>
        <fullName evidence="1">DUF4160 domain-containing protein</fullName>
    </submittedName>
</protein>
<gene>
    <name evidence="1" type="ORF">ELD05_07815</name>
</gene>